<dbReference type="PANTHER" id="PTHR23275:SF100">
    <property type="entry name" value="EGF-LIKE DOMAIN-CONTAINING PROTEIN"/>
    <property type="match status" value="1"/>
</dbReference>
<evidence type="ECO:0000313" key="2">
    <source>
        <dbReference type="EMBL" id="KAE8301375.1"/>
    </source>
</evidence>
<dbReference type="PANTHER" id="PTHR23275">
    <property type="entry name" value="CABRIOLET.-RELATED"/>
    <property type="match status" value="1"/>
</dbReference>
<dbReference type="OMA" id="FECHETC"/>
<dbReference type="VEuPathDB" id="GiardiaDB:GL50803_22547"/>
<dbReference type="CDD" id="cd00064">
    <property type="entry name" value="FU"/>
    <property type="match status" value="1"/>
</dbReference>
<dbReference type="RefSeq" id="XP_001707902.1">
    <property type="nucleotide sequence ID" value="XM_001707850.1"/>
</dbReference>
<dbReference type="GeneID" id="5700811"/>
<dbReference type="SMART" id="SM00261">
    <property type="entry name" value="FU"/>
    <property type="match status" value="13"/>
</dbReference>
<sequence>MCMVFAALLSLALCAATGCANGSPTDSCYKCADPPNDTICIACLKDLRLINGACVDSSNANYSKCVPDSSNGYTICSSCTDDFYLDSLFFGCFSCHSSCSTCSGPSHFDCLTCRVGELESSPPSACPCDLQLTNCNSCGSDNNVIYCKICATNYLPINGKCVDSNDSTYKFCIPDEYHPTSCASCTGPYYYDPNTYSCFECHETCLTCKGPGPMECLTCPTGGVSADGTCAVPVCKMNDATNTVYHCNNCGNDNNCATCANGYYLASVRKYKLCRPCSPLCKTCANENEDECIECAVGKATPEKACTPPTCTTTNGQVGGTNDNCIQCSTDKINCVECKDGYFLEKVGAYDVCTKCHSTCYTCFGPLETDCLLCTTYASADGHCTDPVCKINDPTNTNYNCATCDSNGKSCSRCKDGYHVTTRSSVQVCERCNNMENCIDCDMTGATCTKCAVGYGLSDGKCLPCPPMEGCITCKGTLSECETCDQLYYLNTQKKCQRCYKTCLTCTASNNNECTTCISDGAAPTGGKTCPEPVCNESYGCQICATANSCRACKEEGYYKVTFGDYSLCRPCHASCFSCNGPGASDCLSCPLGDPIAGTCATPRCNNHHDDNNKNCVECTTDKSGNCTKCLDGYFKVTRAKFEVCQACHGSCKTCVGSEEGKCTSCINSKSSASSSQPGICLVPICTKNEDGCLSCTSDGASCSVCNVGYYLQQIGFYSVCTKCPDTHKCLSCSQLWWCNSGVLCDTCPDGMTLQEDCKCAKSTISTSTNCPSEPQYANCRYCNTQASGAHCTACASGYYNGDGNLCEHKCPRGCVECRSETFCTECYRGAYAGAYGMPCHSTCNSSEALVLGSTALEDRCVPCHPACVSCTGPEEADCVACSLNTYKSDEPGCHLCHTQCLTCSGPTEDYCLSCNTSYYMLNGMCVLADECLSNDSYYISGNVCRMCIQTMEGCVTCQAGSEDTMVCLRCGAGYTTVTNNGTIVACVSTKMSTAKFVVLGAALAISFAGGSSIALYFIIRRLLQ</sequence>
<evidence type="ECO:0000313" key="3">
    <source>
        <dbReference type="Proteomes" id="UP000001548"/>
    </source>
</evidence>
<name>A8BCH2_GIAIC</name>
<organism evidence="2 3">
    <name type="scientific">Giardia intestinalis (strain ATCC 50803 / WB clone C6)</name>
    <name type="common">Giardia lamblia</name>
    <dbReference type="NCBI Taxonomy" id="184922"/>
    <lineage>
        <taxon>Eukaryota</taxon>
        <taxon>Metamonada</taxon>
        <taxon>Diplomonadida</taxon>
        <taxon>Hexamitidae</taxon>
        <taxon>Giardiinae</taxon>
        <taxon>Giardia</taxon>
    </lineage>
</organism>
<dbReference type="InterPro" id="IPR009030">
    <property type="entry name" value="Growth_fac_rcpt_cys_sf"/>
</dbReference>
<keyword evidence="3" id="KW-1185">Reference proteome</keyword>
<accession>A8BCH2</accession>
<dbReference type="PROSITE" id="PS01248">
    <property type="entry name" value="EGF_LAM_1"/>
    <property type="match status" value="1"/>
</dbReference>
<protein>
    <submittedName>
        <fullName evidence="2">High cysteine membrane protein Group 2</fullName>
    </submittedName>
</protein>
<dbReference type="HOGENOM" id="CLU_295349_0_0_1"/>
<dbReference type="InterPro" id="IPR002049">
    <property type="entry name" value="LE_dom"/>
</dbReference>
<dbReference type="Gene3D" id="2.10.220.10">
    <property type="entry name" value="Hormone Receptor, Insulin-like Growth Factor Receptor 1, Chain A, domain 2"/>
    <property type="match status" value="1"/>
</dbReference>
<dbReference type="KEGG" id="gla:GL50803_0022547"/>
<dbReference type="InterPro" id="IPR006212">
    <property type="entry name" value="Furin_repeat"/>
</dbReference>
<dbReference type="InterPro" id="IPR052798">
    <property type="entry name" value="Giardia_VSA"/>
</dbReference>
<dbReference type="InterPro" id="IPR000742">
    <property type="entry name" value="EGF"/>
</dbReference>
<dbReference type="Proteomes" id="UP000001548">
    <property type="component" value="Unassembled WGS sequence"/>
</dbReference>
<dbReference type="EMBL" id="AACB03000005">
    <property type="protein sequence ID" value="KAE8301375.1"/>
    <property type="molecule type" value="Genomic_DNA"/>
</dbReference>
<keyword evidence="1" id="KW-0245">EGF-like domain</keyword>
<dbReference type="SMART" id="SM00181">
    <property type="entry name" value="EGF"/>
    <property type="match status" value="10"/>
</dbReference>
<comment type="caution">
    <text evidence="2">The sequence shown here is derived from an EMBL/GenBank/DDBJ whole genome shotgun (WGS) entry which is preliminary data.</text>
</comment>
<gene>
    <name evidence="2" type="ORF">GL50803_0022547</name>
</gene>
<reference evidence="2 3" key="1">
    <citation type="journal article" date="2007" name="Science">
        <title>Genomic minimalism in the early diverging intestinal parasite Giardia lamblia.</title>
        <authorList>
            <person name="Morrison H.G."/>
            <person name="McArthur A.G."/>
            <person name="Gillin F.D."/>
            <person name="Aley S.B."/>
            <person name="Adam R.D."/>
            <person name="Olsen G.J."/>
            <person name="Best A.A."/>
            <person name="Cande W.Z."/>
            <person name="Chen F."/>
            <person name="Cipriano M.J."/>
            <person name="Davids B.J."/>
            <person name="Dawson S.C."/>
            <person name="Elmendorf H.G."/>
            <person name="Hehl A.B."/>
            <person name="Holder M.E."/>
            <person name="Huse S.M."/>
            <person name="Kim U.U."/>
            <person name="Lasek-Nesselquist E."/>
            <person name="Manning G."/>
            <person name="Nigam A."/>
            <person name="Nixon J.E."/>
            <person name="Palm D."/>
            <person name="Passamaneck N.E."/>
            <person name="Prabhu A."/>
            <person name="Reich C.I."/>
            <person name="Reiner D.S."/>
            <person name="Samuelson J."/>
            <person name="Svard S.G."/>
            <person name="Sogin M.L."/>
        </authorList>
    </citation>
    <scope>NUCLEOTIDE SEQUENCE [LARGE SCALE GENOMIC DNA]</scope>
    <source>
        <strain evidence="2 3">WB C6</strain>
    </source>
</reference>
<dbReference type="SUPFAM" id="SSF57184">
    <property type="entry name" value="Growth factor receptor domain"/>
    <property type="match status" value="6"/>
</dbReference>
<proteinExistence type="predicted"/>
<dbReference type="AlphaFoldDB" id="A8BCH2"/>
<evidence type="ECO:0000256" key="1">
    <source>
        <dbReference type="ARBA" id="ARBA00022536"/>
    </source>
</evidence>